<feature type="domain" description="Ig-like" evidence="11">
    <location>
        <begin position="434"/>
        <end position="521"/>
    </location>
</feature>
<dbReference type="OrthoDB" id="6431884at2759"/>
<comment type="subcellular location">
    <subcellularLocation>
        <location evidence="1">Membrane</location>
        <topology evidence="1">Single-pass type I membrane protein</topology>
    </subcellularLocation>
</comment>
<dbReference type="InterPro" id="IPR013106">
    <property type="entry name" value="Ig_V-set"/>
</dbReference>
<keyword evidence="13" id="KW-1185">Reference proteome</keyword>
<accession>A0A3B3TEE9</accession>
<dbReference type="Gene3D" id="2.60.40.10">
    <property type="entry name" value="Immunoglobulins"/>
    <property type="match status" value="5"/>
</dbReference>
<keyword evidence="5 9" id="KW-0472">Membrane</keyword>
<feature type="domain" description="Ig-like" evidence="11">
    <location>
        <begin position="256"/>
        <end position="337"/>
    </location>
</feature>
<evidence type="ECO:0000256" key="1">
    <source>
        <dbReference type="ARBA" id="ARBA00004479"/>
    </source>
</evidence>
<dbReference type="Pfam" id="PF13927">
    <property type="entry name" value="Ig_3"/>
    <property type="match status" value="1"/>
</dbReference>
<keyword evidence="10" id="KW-0732">Signal</keyword>
<dbReference type="SMART" id="SM00408">
    <property type="entry name" value="IGc2"/>
    <property type="match status" value="2"/>
</dbReference>
<feature type="signal peptide" evidence="10">
    <location>
        <begin position="1"/>
        <end position="24"/>
    </location>
</feature>
<dbReference type="InterPro" id="IPR013783">
    <property type="entry name" value="Ig-like_fold"/>
</dbReference>
<keyword evidence="3" id="KW-0677">Repeat</keyword>
<dbReference type="Ensembl" id="ENSPKIT00000022693.1">
    <property type="protein sequence ID" value="ENSPKIP00000041657.1"/>
    <property type="gene ID" value="ENSPKIG00000018102.1"/>
</dbReference>
<keyword evidence="2 9" id="KW-0812">Transmembrane</keyword>
<dbReference type="GO" id="GO:0005055">
    <property type="term" value="F:laminin receptor activity"/>
    <property type="evidence" value="ECO:0007669"/>
    <property type="project" value="TreeGrafter"/>
</dbReference>
<dbReference type="PANTHER" id="PTHR11973">
    <property type="entry name" value="CELL SURFACE GLYCOPROTEIN MUC18-RELATED"/>
    <property type="match status" value="1"/>
</dbReference>
<evidence type="ECO:0000256" key="4">
    <source>
        <dbReference type="ARBA" id="ARBA00022989"/>
    </source>
</evidence>
<dbReference type="AlphaFoldDB" id="A0A3B3TEE9"/>
<feature type="domain" description="Ig-like" evidence="11">
    <location>
        <begin position="349"/>
        <end position="427"/>
    </location>
</feature>
<dbReference type="InterPro" id="IPR007110">
    <property type="entry name" value="Ig-like_dom"/>
</dbReference>
<dbReference type="SMART" id="SM00409">
    <property type="entry name" value="IG"/>
    <property type="match status" value="3"/>
</dbReference>
<evidence type="ECO:0000256" key="3">
    <source>
        <dbReference type="ARBA" id="ARBA00022737"/>
    </source>
</evidence>
<dbReference type="SUPFAM" id="SSF48726">
    <property type="entry name" value="Immunoglobulin"/>
    <property type="match status" value="5"/>
</dbReference>
<dbReference type="InterPro" id="IPR003598">
    <property type="entry name" value="Ig_sub2"/>
</dbReference>
<dbReference type="Pfam" id="PF07686">
    <property type="entry name" value="V-set"/>
    <property type="match status" value="1"/>
</dbReference>
<protein>
    <submittedName>
        <fullName evidence="12">Cell surface glycoprotein MUC18-like</fullName>
    </submittedName>
</protein>
<organism evidence="12 13">
    <name type="scientific">Paramormyrops kingsleyae</name>
    <dbReference type="NCBI Taxonomy" id="1676925"/>
    <lineage>
        <taxon>Eukaryota</taxon>
        <taxon>Metazoa</taxon>
        <taxon>Chordata</taxon>
        <taxon>Craniata</taxon>
        <taxon>Vertebrata</taxon>
        <taxon>Euteleostomi</taxon>
        <taxon>Actinopterygii</taxon>
        <taxon>Neopterygii</taxon>
        <taxon>Teleostei</taxon>
        <taxon>Osteoglossocephala</taxon>
        <taxon>Osteoglossomorpha</taxon>
        <taxon>Osteoglossiformes</taxon>
        <taxon>Mormyridae</taxon>
        <taxon>Paramormyrops</taxon>
    </lineage>
</organism>
<evidence type="ECO:0000256" key="6">
    <source>
        <dbReference type="ARBA" id="ARBA00023157"/>
    </source>
</evidence>
<dbReference type="Proteomes" id="UP000261540">
    <property type="component" value="Unplaced"/>
</dbReference>
<evidence type="ECO:0000256" key="7">
    <source>
        <dbReference type="ARBA" id="ARBA00023180"/>
    </source>
</evidence>
<evidence type="ECO:0000256" key="9">
    <source>
        <dbReference type="SAM" id="Phobius"/>
    </source>
</evidence>
<dbReference type="InterPro" id="IPR003599">
    <property type="entry name" value="Ig_sub"/>
</dbReference>
<feature type="domain" description="Ig-like" evidence="11">
    <location>
        <begin position="146"/>
        <end position="252"/>
    </location>
</feature>
<keyword evidence="4 9" id="KW-1133">Transmembrane helix</keyword>
<evidence type="ECO:0000256" key="2">
    <source>
        <dbReference type="ARBA" id="ARBA00022692"/>
    </source>
</evidence>
<evidence type="ECO:0000256" key="8">
    <source>
        <dbReference type="ARBA" id="ARBA00023319"/>
    </source>
</evidence>
<dbReference type="GO" id="GO:0005886">
    <property type="term" value="C:plasma membrane"/>
    <property type="evidence" value="ECO:0007669"/>
    <property type="project" value="TreeGrafter"/>
</dbReference>
<name>A0A3B3TEE9_9TELE</name>
<keyword evidence="7" id="KW-0325">Glycoprotein</keyword>
<feature type="chain" id="PRO_5044589447" evidence="10">
    <location>
        <begin position="25"/>
        <end position="624"/>
    </location>
</feature>
<dbReference type="GeneTree" id="ENSGT00940000155838"/>
<keyword evidence="8" id="KW-0393">Immunoglobulin domain</keyword>
<dbReference type="InterPro" id="IPR036179">
    <property type="entry name" value="Ig-like_dom_sf"/>
</dbReference>
<sequence length="624" mass="68559">MGFLRDAFIFTALHFLLRACRVKAVVTVTMTDTLEVFRGNTVEIPCQYSFHEEPSMVMIQWFVAEASGSRRERIFYSDGTTSIADQGTDLADRISLRPGDGTGELLLTVKDVHLRDEREFICQVNGMSAGNGESKTQLRVFDPPEPPVIEGVYSGISVNEEHPSKIASCEVREGYPKPNISWYRDDTLLLSKTNVVKVVTLVTGESSGLFSIQSDLHYKVSKEDKDAHFHCRVTYLIPGGVSTAESSPVNITVHYPTTEVDIWKESPAGLVKEGDMVVLRCQGDGNPPPLFTFSRKQHPEIDLDSHLDLLKLPAVTREESDVYQCRSLDLDTYEEVTGDLQLKVHYMDPVVVVPKESEIVSKGDSLIATCNASSSLETSVVWFKDGRQVGWEHALLLKDVTFDMAGEYICEVSTPALAGLKSTGEVHIIVQGPPEMNGADTMMEMEENFEAFVNLSCEARGVPPPTVSWTVLGTENWREVSSKVTTNWVQSVVTVKVTSDITASCNTTNHLGAEGKSFSITAIPLVTPAAVNSTEGNGIIIVVIIVCILLLAILGSVLYFLYKKGKIPCGHAGKQDITTEKTNKAEIVVEMKSEKNEAAVLLKGVNGEKKVPADQGEKYMDVRN</sequence>
<dbReference type="InterPro" id="IPR051116">
    <property type="entry name" value="Surface_Rcpt/Adhesion_Mol"/>
</dbReference>
<proteinExistence type="predicted"/>
<reference evidence="12" key="1">
    <citation type="submission" date="2025-05" db="UniProtKB">
        <authorList>
            <consortium name="Ensembl"/>
        </authorList>
    </citation>
    <scope>IDENTIFICATION</scope>
</reference>
<evidence type="ECO:0000313" key="12">
    <source>
        <dbReference type="Ensembl" id="ENSPKIP00000041657.1"/>
    </source>
</evidence>
<feature type="domain" description="Ig-like" evidence="11">
    <location>
        <begin position="23"/>
        <end position="139"/>
    </location>
</feature>
<evidence type="ECO:0000256" key="5">
    <source>
        <dbReference type="ARBA" id="ARBA00023136"/>
    </source>
</evidence>
<dbReference type="InterPro" id="IPR013162">
    <property type="entry name" value="CD80_C2-set"/>
</dbReference>
<dbReference type="Ensembl" id="ENSPKIT00000022664.1">
    <property type="protein sequence ID" value="ENSPKIP00000041628.1"/>
    <property type="gene ID" value="ENSPKIG00000018102.1"/>
</dbReference>
<evidence type="ECO:0000256" key="10">
    <source>
        <dbReference type="SAM" id="SignalP"/>
    </source>
</evidence>
<dbReference type="Pfam" id="PF08205">
    <property type="entry name" value="C2-set_2"/>
    <property type="match status" value="1"/>
</dbReference>
<dbReference type="PROSITE" id="PS50835">
    <property type="entry name" value="IG_LIKE"/>
    <property type="match status" value="5"/>
</dbReference>
<feature type="transmembrane region" description="Helical" evidence="9">
    <location>
        <begin position="538"/>
        <end position="562"/>
    </location>
</feature>
<evidence type="ECO:0000259" key="11">
    <source>
        <dbReference type="PROSITE" id="PS50835"/>
    </source>
</evidence>
<dbReference type="PANTHER" id="PTHR11973:SF18">
    <property type="entry name" value="CELL SURFACE GLYCOPROTEIN MUC18"/>
    <property type="match status" value="1"/>
</dbReference>
<keyword evidence="6" id="KW-1015">Disulfide bond</keyword>
<evidence type="ECO:0000313" key="13">
    <source>
        <dbReference type="Proteomes" id="UP000261540"/>
    </source>
</evidence>